<accession>A0A9N9G1A9</accession>
<evidence type="ECO:0000313" key="3">
    <source>
        <dbReference type="Proteomes" id="UP000789739"/>
    </source>
</evidence>
<comment type="caution">
    <text evidence="2">The sequence shown here is derived from an EMBL/GenBank/DDBJ whole genome shotgun (WGS) entry which is preliminary data.</text>
</comment>
<dbReference type="InterPro" id="IPR000608">
    <property type="entry name" value="UBC"/>
</dbReference>
<dbReference type="SUPFAM" id="SSF54495">
    <property type="entry name" value="UBC-like"/>
    <property type="match status" value="1"/>
</dbReference>
<evidence type="ECO:0000259" key="1">
    <source>
        <dbReference type="PROSITE" id="PS50127"/>
    </source>
</evidence>
<dbReference type="Pfam" id="PF00179">
    <property type="entry name" value="UQ_con"/>
    <property type="match status" value="1"/>
</dbReference>
<evidence type="ECO:0000313" key="2">
    <source>
        <dbReference type="EMBL" id="CAG8577729.1"/>
    </source>
</evidence>
<organism evidence="2 3">
    <name type="scientific">Paraglomus brasilianum</name>
    <dbReference type="NCBI Taxonomy" id="144538"/>
    <lineage>
        <taxon>Eukaryota</taxon>
        <taxon>Fungi</taxon>
        <taxon>Fungi incertae sedis</taxon>
        <taxon>Mucoromycota</taxon>
        <taxon>Glomeromycotina</taxon>
        <taxon>Glomeromycetes</taxon>
        <taxon>Paraglomerales</taxon>
        <taxon>Paraglomeraceae</taxon>
        <taxon>Paraglomus</taxon>
    </lineage>
</organism>
<dbReference type="AlphaFoldDB" id="A0A9N9G1A9"/>
<proteinExistence type="predicted"/>
<sequence>MGPAGSPYAGGIFFLDITFPQDYPFKPPKMIHLSEVLHISICTIVRSMIELLENGQRDMPADQNVLEDV</sequence>
<dbReference type="PROSITE" id="PS50127">
    <property type="entry name" value="UBC_2"/>
    <property type="match status" value="1"/>
</dbReference>
<dbReference type="PANTHER" id="PTHR24068">
    <property type="entry name" value="UBIQUITIN-CONJUGATING ENZYME E2"/>
    <property type="match status" value="1"/>
</dbReference>
<dbReference type="Gene3D" id="3.10.110.10">
    <property type="entry name" value="Ubiquitin Conjugating Enzyme"/>
    <property type="match status" value="1"/>
</dbReference>
<protein>
    <submittedName>
        <fullName evidence="2">689_t:CDS:1</fullName>
    </submittedName>
</protein>
<feature type="domain" description="UBC core" evidence="1">
    <location>
        <begin position="1"/>
        <end position="69"/>
    </location>
</feature>
<dbReference type="Proteomes" id="UP000789739">
    <property type="component" value="Unassembled WGS sequence"/>
</dbReference>
<dbReference type="InterPro" id="IPR016135">
    <property type="entry name" value="UBQ-conjugating_enzyme/RWD"/>
</dbReference>
<gene>
    <name evidence="2" type="ORF">PBRASI_LOCUS6450</name>
</gene>
<name>A0A9N9G1A9_9GLOM</name>
<reference evidence="2" key="1">
    <citation type="submission" date="2021-06" db="EMBL/GenBank/DDBJ databases">
        <authorList>
            <person name="Kallberg Y."/>
            <person name="Tangrot J."/>
            <person name="Rosling A."/>
        </authorList>
    </citation>
    <scope>NUCLEOTIDE SEQUENCE</scope>
    <source>
        <strain evidence="2">BR232B</strain>
    </source>
</reference>
<keyword evidence="3" id="KW-1185">Reference proteome</keyword>
<dbReference type="OrthoDB" id="7851174at2759"/>
<dbReference type="EMBL" id="CAJVPI010000857">
    <property type="protein sequence ID" value="CAG8577729.1"/>
    <property type="molecule type" value="Genomic_DNA"/>
</dbReference>